<dbReference type="RefSeq" id="WP_144234085.1">
    <property type="nucleotide sequence ID" value="NZ_QMIF01000002.1"/>
</dbReference>
<dbReference type="GO" id="GO:0004016">
    <property type="term" value="F:adenylate cyclase activity"/>
    <property type="evidence" value="ECO:0007669"/>
    <property type="project" value="UniProtKB-ARBA"/>
</dbReference>
<comment type="caution">
    <text evidence="3">The sequence shown here is derived from an EMBL/GenBank/DDBJ whole genome shotgun (WGS) entry which is preliminary data.</text>
</comment>
<name>A0A6P1ZMW5_9BACT</name>
<sequence length="430" mass="46917">MSIASYLNMQSAVGHLLSLLGKTQHPVPFALQSSVNFIYEDEGGRTGIDIRSKVPSAMLNIMADKIRRHGEHFDTFIMVTPYVPNPEEVGLLHTNYQDIADTLKWLTVDDYAREMGLAEQYDIASPEFQETLKAASVAMALARPRDTVPGAPAAGPPAQGQPAASASGPSTPVTPEQVTKILESVRQGRTKIPMEYVHLARKMPPSIIRALMDSQQDSEAFFRIGSSAQDAIIVITDIKNFSALVRTAAPQDLNEALSRYYREAKRLIDQHGGILDKFMGDSVLAVFNYPLRDDSAYRRALAFAANIILLGKQVLGDLQQSMDETIAMGTRVGIASGEIWVLNIGLDDIDLTFVGDKINLAARLEKNCATNGILLSNITRRKLDAASPDLAPQLDPTRRVLQKTAMKGQESDILSWQIDESALGALVDAG</sequence>
<dbReference type="SMART" id="SM00044">
    <property type="entry name" value="CYCc"/>
    <property type="match status" value="1"/>
</dbReference>
<dbReference type="CDD" id="cd07302">
    <property type="entry name" value="CHD"/>
    <property type="match status" value="1"/>
</dbReference>
<dbReference type="GO" id="GO:0035556">
    <property type="term" value="P:intracellular signal transduction"/>
    <property type="evidence" value="ECO:0007669"/>
    <property type="project" value="InterPro"/>
</dbReference>
<dbReference type="Proteomes" id="UP000434052">
    <property type="component" value="Unassembled WGS sequence"/>
</dbReference>
<dbReference type="AlphaFoldDB" id="A0A6P1ZMW5"/>
<dbReference type="GO" id="GO:0009190">
    <property type="term" value="P:cyclic nucleotide biosynthetic process"/>
    <property type="evidence" value="ECO:0007669"/>
    <property type="project" value="InterPro"/>
</dbReference>
<reference evidence="3 4" key="1">
    <citation type="submission" date="2018-06" db="EMBL/GenBank/DDBJ databases">
        <title>Complete genome of Desulfovibrio marinus P48SEP.</title>
        <authorList>
            <person name="Crispim J.S."/>
            <person name="Vidigal P.M.P."/>
            <person name="Silva L.C.F."/>
            <person name="Araujo L.C."/>
            <person name="Laguardia C.N."/>
            <person name="Dias R.S."/>
            <person name="Sousa M.P."/>
            <person name="Paula S.O."/>
            <person name="Silva C."/>
        </authorList>
    </citation>
    <scope>NUCLEOTIDE SEQUENCE [LARGE SCALE GENOMIC DNA]</scope>
    <source>
        <strain evidence="3 4">P48SEP</strain>
    </source>
</reference>
<dbReference type="Pfam" id="PF00211">
    <property type="entry name" value="Guanylate_cyc"/>
    <property type="match status" value="1"/>
</dbReference>
<dbReference type="OrthoDB" id="9806735at2"/>
<proteinExistence type="predicted"/>
<evidence type="ECO:0000313" key="3">
    <source>
        <dbReference type="EMBL" id="TVM35755.1"/>
    </source>
</evidence>
<dbReference type="EMBL" id="QMIF01000002">
    <property type="protein sequence ID" value="TVM35755.1"/>
    <property type="molecule type" value="Genomic_DNA"/>
</dbReference>
<feature type="compositionally biased region" description="Low complexity" evidence="1">
    <location>
        <begin position="147"/>
        <end position="175"/>
    </location>
</feature>
<dbReference type="InterPro" id="IPR029787">
    <property type="entry name" value="Nucleotide_cyclase"/>
</dbReference>
<organism evidence="3 4">
    <name type="scientific">Oceanidesulfovibrio marinus</name>
    <dbReference type="NCBI Taxonomy" id="370038"/>
    <lineage>
        <taxon>Bacteria</taxon>
        <taxon>Pseudomonadati</taxon>
        <taxon>Thermodesulfobacteriota</taxon>
        <taxon>Desulfovibrionia</taxon>
        <taxon>Desulfovibrionales</taxon>
        <taxon>Desulfovibrionaceae</taxon>
        <taxon>Oceanidesulfovibrio</taxon>
    </lineage>
</organism>
<dbReference type="PROSITE" id="PS50125">
    <property type="entry name" value="GUANYLATE_CYCLASE_2"/>
    <property type="match status" value="1"/>
</dbReference>
<dbReference type="Gene3D" id="3.30.70.1230">
    <property type="entry name" value="Nucleotide cyclase"/>
    <property type="match status" value="1"/>
</dbReference>
<feature type="region of interest" description="Disordered" evidence="1">
    <location>
        <begin position="146"/>
        <end position="176"/>
    </location>
</feature>
<evidence type="ECO:0000256" key="1">
    <source>
        <dbReference type="SAM" id="MobiDB-lite"/>
    </source>
</evidence>
<dbReference type="InterPro" id="IPR050697">
    <property type="entry name" value="Adenylyl/Guanylyl_Cyclase_3/4"/>
</dbReference>
<accession>A0A6P1ZMW5</accession>
<dbReference type="PANTHER" id="PTHR43081:SF1">
    <property type="entry name" value="ADENYLATE CYCLASE, TERMINAL-DIFFERENTIATION SPECIFIC"/>
    <property type="match status" value="1"/>
</dbReference>
<feature type="domain" description="Guanylate cyclase" evidence="2">
    <location>
        <begin position="232"/>
        <end position="365"/>
    </location>
</feature>
<evidence type="ECO:0000313" key="4">
    <source>
        <dbReference type="Proteomes" id="UP000434052"/>
    </source>
</evidence>
<dbReference type="PANTHER" id="PTHR43081">
    <property type="entry name" value="ADENYLATE CYCLASE, TERMINAL-DIFFERENTIATION SPECIFIC-RELATED"/>
    <property type="match status" value="1"/>
</dbReference>
<dbReference type="SUPFAM" id="SSF55073">
    <property type="entry name" value="Nucleotide cyclase"/>
    <property type="match status" value="1"/>
</dbReference>
<evidence type="ECO:0000259" key="2">
    <source>
        <dbReference type="PROSITE" id="PS50125"/>
    </source>
</evidence>
<protein>
    <recommendedName>
        <fullName evidence="2">Guanylate cyclase domain-containing protein</fullName>
    </recommendedName>
</protein>
<dbReference type="InterPro" id="IPR001054">
    <property type="entry name" value="A/G_cyclase"/>
</dbReference>
<gene>
    <name evidence="3" type="ORF">DQK91_03580</name>
</gene>